<reference evidence="3" key="1">
    <citation type="submission" date="2022-06" db="EMBL/GenBank/DDBJ databases">
        <title>Sequencing the genomes of 1000 actinobacteria strains.</title>
        <authorList>
            <person name="Klenk H.-P."/>
        </authorList>
    </citation>
    <scope>NUCLEOTIDE SEQUENCE</scope>
    <source>
        <strain evidence="3">DSM 46694</strain>
    </source>
</reference>
<feature type="region of interest" description="Disordered" evidence="1">
    <location>
        <begin position="244"/>
        <end position="294"/>
    </location>
</feature>
<dbReference type="InterPro" id="IPR000719">
    <property type="entry name" value="Prot_kinase_dom"/>
</dbReference>
<keyword evidence="4" id="KW-1185">Reference proteome</keyword>
<accession>A0A9X2K7S5</accession>
<gene>
    <name evidence="3" type="ORF">HD597_007091</name>
</gene>
<feature type="compositionally biased region" description="Pro residues" evidence="1">
    <location>
        <begin position="194"/>
        <end position="207"/>
    </location>
</feature>
<dbReference type="GO" id="GO:0004672">
    <property type="term" value="F:protein kinase activity"/>
    <property type="evidence" value="ECO:0007669"/>
    <property type="project" value="InterPro"/>
</dbReference>
<feature type="domain" description="Protein kinase" evidence="2">
    <location>
        <begin position="1"/>
        <end position="182"/>
    </location>
</feature>
<dbReference type="PROSITE" id="PS50011">
    <property type="entry name" value="PROTEIN_KINASE_DOM"/>
    <property type="match status" value="1"/>
</dbReference>
<sequence length="583" mass="61422">MSEEPAGLGYVVGQEADWPTLEQEVQGHGPFGGAALHRLAIATMTGLAALHRAGVVHGAVRPDTVLLGPQGARLRHPVPEAPAPDEETVEAGALAWSTPEQVDGLPPAPASDLFAWAATMVYAATGRSAFGGGTMTDTVNRLLHGAADLGPLDGELRTLAADCLAAEPGDRPAAEDALLRLLGYSGALDTAIPTDPPPAAEPPPPPPARRRSRLLIMTAAAVAVALLSGGLTYVLTGDREPAAAPTASAAPATSATPAATGRTTPAASPPASPPQPTKRIALPSGGTLYEHPDDPVRLASYRTGVAPDQTAGYARTPGADTFQRVAGDNTDAVVSPDGRWLAVVNELSVAVTERQEVTITERATGARFSLPTADAPQVGQFLTWSRDSRRALLTVFRDLLGEDGKQRRLTAGYVILDITARTSTFVPTTDALDAPDADGSAPVYHWLPDGTGVMSVYTTPEGTLGARLRDLTGRETRTMHWVGRPIGEEWFSPSGKLFTTTGCGQYTTCVWDTATGDRQATLPAGRTAYAVGWYDDRHLIRATWAGKNTFRITVHDFAGKEVRLLAEMRSHDQRVINLTFAGR</sequence>
<dbReference type="InterPro" id="IPR011009">
    <property type="entry name" value="Kinase-like_dom_sf"/>
</dbReference>
<dbReference type="Gene3D" id="2.120.10.30">
    <property type="entry name" value="TolB, C-terminal domain"/>
    <property type="match status" value="1"/>
</dbReference>
<dbReference type="InterPro" id="IPR011042">
    <property type="entry name" value="6-blade_b-propeller_TolB-like"/>
</dbReference>
<evidence type="ECO:0000256" key="1">
    <source>
        <dbReference type="SAM" id="MobiDB-lite"/>
    </source>
</evidence>
<dbReference type="AlphaFoldDB" id="A0A9X2K7S5"/>
<feature type="compositionally biased region" description="Low complexity" evidence="1">
    <location>
        <begin position="244"/>
        <end position="266"/>
    </location>
</feature>
<dbReference type="GO" id="GO:0005524">
    <property type="term" value="F:ATP binding"/>
    <property type="evidence" value="ECO:0007669"/>
    <property type="project" value="InterPro"/>
</dbReference>
<feature type="region of interest" description="Disordered" evidence="1">
    <location>
        <begin position="190"/>
        <end position="210"/>
    </location>
</feature>
<dbReference type="Gene3D" id="1.10.510.10">
    <property type="entry name" value="Transferase(Phosphotransferase) domain 1"/>
    <property type="match status" value="1"/>
</dbReference>
<name>A0A9X2K7S5_9ACTN</name>
<dbReference type="SUPFAM" id="SSF82171">
    <property type="entry name" value="DPP6 N-terminal domain-like"/>
    <property type="match status" value="1"/>
</dbReference>
<evidence type="ECO:0000313" key="3">
    <source>
        <dbReference type="EMBL" id="MCP2360071.1"/>
    </source>
</evidence>
<protein>
    <recommendedName>
        <fullName evidence="2">Protein kinase domain-containing protein</fullName>
    </recommendedName>
</protein>
<comment type="caution">
    <text evidence="3">The sequence shown here is derived from an EMBL/GenBank/DDBJ whole genome shotgun (WGS) entry which is preliminary data.</text>
</comment>
<dbReference type="RefSeq" id="WP_253747652.1">
    <property type="nucleotide sequence ID" value="NZ_BAABKA010000066.1"/>
</dbReference>
<dbReference type="SUPFAM" id="SSF56112">
    <property type="entry name" value="Protein kinase-like (PK-like)"/>
    <property type="match status" value="1"/>
</dbReference>
<proteinExistence type="predicted"/>
<evidence type="ECO:0000259" key="2">
    <source>
        <dbReference type="PROSITE" id="PS50011"/>
    </source>
</evidence>
<evidence type="ECO:0000313" key="4">
    <source>
        <dbReference type="Proteomes" id="UP001139648"/>
    </source>
</evidence>
<dbReference type="EMBL" id="JAMZEB010000002">
    <property type="protein sequence ID" value="MCP2360071.1"/>
    <property type="molecule type" value="Genomic_DNA"/>
</dbReference>
<feature type="compositionally biased region" description="Pro residues" evidence="1">
    <location>
        <begin position="267"/>
        <end position="276"/>
    </location>
</feature>
<organism evidence="3 4">
    <name type="scientific">Nonomuraea thailandensis</name>
    <dbReference type="NCBI Taxonomy" id="1188745"/>
    <lineage>
        <taxon>Bacteria</taxon>
        <taxon>Bacillati</taxon>
        <taxon>Actinomycetota</taxon>
        <taxon>Actinomycetes</taxon>
        <taxon>Streptosporangiales</taxon>
        <taxon>Streptosporangiaceae</taxon>
        <taxon>Nonomuraea</taxon>
    </lineage>
</organism>
<dbReference type="Proteomes" id="UP001139648">
    <property type="component" value="Unassembled WGS sequence"/>
</dbReference>